<dbReference type="EMBL" id="QRVK01000011">
    <property type="protein sequence ID" value="RGS43060.1"/>
    <property type="molecule type" value="Genomic_DNA"/>
</dbReference>
<dbReference type="GeneID" id="92833471"/>
<dbReference type="PANTHER" id="PTHR40448:SF1">
    <property type="entry name" value="TWO-COMPONENT SENSOR HISTIDINE KINASE"/>
    <property type="match status" value="1"/>
</dbReference>
<feature type="transmembrane region" description="Helical" evidence="1">
    <location>
        <begin position="49"/>
        <end position="74"/>
    </location>
</feature>
<evidence type="ECO:0000313" key="4">
    <source>
        <dbReference type="Proteomes" id="UP000283295"/>
    </source>
</evidence>
<feature type="transmembrane region" description="Helical" evidence="1">
    <location>
        <begin position="175"/>
        <end position="197"/>
    </location>
</feature>
<feature type="transmembrane region" description="Helical" evidence="1">
    <location>
        <begin position="142"/>
        <end position="163"/>
    </location>
</feature>
<name>A0A412ISH3_9FIRM</name>
<dbReference type="OrthoDB" id="9792686at2"/>
<dbReference type="PANTHER" id="PTHR40448">
    <property type="entry name" value="TWO-COMPONENT SENSOR HISTIDINE KINASE"/>
    <property type="match status" value="1"/>
</dbReference>
<feature type="transmembrane region" description="Helical" evidence="1">
    <location>
        <begin position="6"/>
        <end position="28"/>
    </location>
</feature>
<protein>
    <submittedName>
        <fullName evidence="3">GHKL domain-containing protein</fullName>
    </submittedName>
</protein>
<accession>A0A412ISH3</accession>
<dbReference type="InterPro" id="IPR003594">
    <property type="entry name" value="HATPase_dom"/>
</dbReference>
<proteinExistence type="predicted"/>
<sequence>MLHPAIDLACFALEAVVDIIMFSALLGLRFRNLRHPIAGLSMYFICGNLIGYIFPNAFGWVALCLLSYLAMLYMTKASPFYTLVAYIISYLYNAFCEDFFFMAFSKIGIQNENIIALGSSILLFLIAPVICHFVPLHRCFSYIIKGSALTRFLLLHLFAIYIIETGLYKYSSTDISSYIPYIASFVVIIVITDIVLLHQQRTISRQQHDLASYETYQPMMTDLIQDILGRQHDFNNHLAAINMLPYAYKDYDSLVSALADYSANIVSDYRDTELLKINMPIVAGFIHSKMIIADRLGIMLDITIKNHDLVSAMPEYDIIRVAGILIDNALEASQRTDTVRLTLGSSDGKIEIETLNKGQQLTHELRQQMFDAGYTSKQSNRKLHGYGLANLKKLVAQYNGQICLDNQQIDGVTYIHFDVRV</sequence>
<comment type="caution">
    <text evidence="3">The sequence shown here is derived from an EMBL/GenBank/DDBJ whole genome shotgun (WGS) entry which is preliminary data.</text>
</comment>
<dbReference type="RefSeq" id="WP_004852559.1">
    <property type="nucleotide sequence ID" value="NZ_CP102278.1"/>
</dbReference>
<dbReference type="Gene3D" id="3.30.565.10">
    <property type="entry name" value="Histidine kinase-like ATPase, C-terminal domain"/>
    <property type="match status" value="1"/>
</dbReference>
<dbReference type="AlphaFoldDB" id="A0A412ISH3"/>
<evidence type="ECO:0000256" key="1">
    <source>
        <dbReference type="SAM" id="Phobius"/>
    </source>
</evidence>
<gene>
    <name evidence="3" type="ORF">DWX94_06150</name>
</gene>
<dbReference type="GO" id="GO:0042802">
    <property type="term" value="F:identical protein binding"/>
    <property type="evidence" value="ECO:0007669"/>
    <property type="project" value="TreeGrafter"/>
</dbReference>
<dbReference type="SUPFAM" id="SSF55874">
    <property type="entry name" value="ATPase domain of HSP90 chaperone/DNA topoisomerase II/histidine kinase"/>
    <property type="match status" value="1"/>
</dbReference>
<dbReference type="SMART" id="SM00387">
    <property type="entry name" value="HATPase_c"/>
    <property type="match status" value="1"/>
</dbReference>
<keyword evidence="1" id="KW-0812">Transmembrane</keyword>
<reference evidence="3 4" key="1">
    <citation type="submission" date="2018-08" db="EMBL/GenBank/DDBJ databases">
        <title>A genome reference for cultivated species of the human gut microbiota.</title>
        <authorList>
            <person name="Zou Y."/>
            <person name="Xue W."/>
            <person name="Luo G."/>
        </authorList>
    </citation>
    <scope>NUCLEOTIDE SEQUENCE [LARGE SCALE GENOMIC DNA]</scope>
    <source>
        <strain evidence="3 4">AF22-21</strain>
    </source>
</reference>
<dbReference type="InterPro" id="IPR036890">
    <property type="entry name" value="HATPase_C_sf"/>
</dbReference>
<organism evidence="3 4">
    <name type="scientific">Coprococcus eutactus</name>
    <dbReference type="NCBI Taxonomy" id="33043"/>
    <lineage>
        <taxon>Bacteria</taxon>
        <taxon>Bacillati</taxon>
        <taxon>Bacillota</taxon>
        <taxon>Clostridia</taxon>
        <taxon>Lachnospirales</taxon>
        <taxon>Lachnospiraceae</taxon>
        <taxon>Coprococcus</taxon>
    </lineage>
</organism>
<dbReference type="Pfam" id="PF02518">
    <property type="entry name" value="HATPase_c"/>
    <property type="match status" value="1"/>
</dbReference>
<dbReference type="Proteomes" id="UP000283295">
    <property type="component" value="Unassembled WGS sequence"/>
</dbReference>
<keyword evidence="1" id="KW-0472">Membrane</keyword>
<feature type="transmembrane region" description="Helical" evidence="1">
    <location>
        <begin position="114"/>
        <end position="136"/>
    </location>
</feature>
<feature type="domain" description="Histidine kinase/HSP90-like ATPase" evidence="2">
    <location>
        <begin position="313"/>
        <end position="421"/>
    </location>
</feature>
<evidence type="ECO:0000313" key="3">
    <source>
        <dbReference type="EMBL" id="RGS43060.1"/>
    </source>
</evidence>
<keyword evidence="1" id="KW-1133">Transmembrane helix</keyword>
<feature type="transmembrane region" description="Helical" evidence="1">
    <location>
        <begin position="80"/>
        <end position="102"/>
    </location>
</feature>
<evidence type="ECO:0000259" key="2">
    <source>
        <dbReference type="SMART" id="SM00387"/>
    </source>
</evidence>